<feature type="region of interest" description="Disordered" evidence="1">
    <location>
        <begin position="105"/>
        <end position="136"/>
    </location>
</feature>
<feature type="region of interest" description="Disordered" evidence="1">
    <location>
        <begin position="1"/>
        <end position="23"/>
    </location>
</feature>
<keyword evidence="3" id="KW-1185">Reference proteome</keyword>
<feature type="compositionally biased region" description="Basic and acidic residues" evidence="1">
    <location>
        <begin position="120"/>
        <end position="136"/>
    </location>
</feature>
<reference evidence="2" key="1">
    <citation type="journal article" date="2022" name="bioRxiv">
        <title>Sequencing and chromosome-scale assembly of the giantPleurodeles waltlgenome.</title>
        <authorList>
            <person name="Brown T."/>
            <person name="Elewa A."/>
            <person name="Iarovenko S."/>
            <person name="Subramanian E."/>
            <person name="Araus A.J."/>
            <person name="Petzold A."/>
            <person name="Susuki M."/>
            <person name="Suzuki K.-i.T."/>
            <person name="Hayashi T."/>
            <person name="Toyoda A."/>
            <person name="Oliveira C."/>
            <person name="Osipova E."/>
            <person name="Leigh N.D."/>
            <person name="Simon A."/>
            <person name="Yun M.H."/>
        </authorList>
    </citation>
    <scope>NUCLEOTIDE SEQUENCE</scope>
    <source>
        <strain evidence="2">20211129_DDA</strain>
        <tissue evidence="2">Liver</tissue>
    </source>
</reference>
<feature type="compositionally biased region" description="Basic residues" evidence="1">
    <location>
        <begin position="14"/>
        <end position="23"/>
    </location>
</feature>
<protein>
    <submittedName>
        <fullName evidence="2">Uncharacterized protein</fullName>
    </submittedName>
</protein>
<accession>A0AAV7MZM5</accession>
<dbReference type="EMBL" id="JANPWB010000013">
    <property type="protein sequence ID" value="KAJ1109215.1"/>
    <property type="molecule type" value="Genomic_DNA"/>
</dbReference>
<evidence type="ECO:0000313" key="2">
    <source>
        <dbReference type="EMBL" id="KAJ1109215.1"/>
    </source>
</evidence>
<evidence type="ECO:0000313" key="3">
    <source>
        <dbReference type="Proteomes" id="UP001066276"/>
    </source>
</evidence>
<organism evidence="2 3">
    <name type="scientific">Pleurodeles waltl</name>
    <name type="common">Iberian ribbed newt</name>
    <dbReference type="NCBI Taxonomy" id="8319"/>
    <lineage>
        <taxon>Eukaryota</taxon>
        <taxon>Metazoa</taxon>
        <taxon>Chordata</taxon>
        <taxon>Craniata</taxon>
        <taxon>Vertebrata</taxon>
        <taxon>Euteleostomi</taxon>
        <taxon>Amphibia</taxon>
        <taxon>Batrachia</taxon>
        <taxon>Caudata</taxon>
        <taxon>Salamandroidea</taxon>
        <taxon>Salamandridae</taxon>
        <taxon>Pleurodelinae</taxon>
        <taxon>Pleurodeles</taxon>
    </lineage>
</organism>
<proteinExistence type="predicted"/>
<dbReference type="AlphaFoldDB" id="A0AAV7MZM5"/>
<name>A0AAV7MZM5_PLEWA</name>
<dbReference type="Proteomes" id="UP001066276">
    <property type="component" value="Chromosome 9"/>
</dbReference>
<evidence type="ECO:0000256" key="1">
    <source>
        <dbReference type="SAM" id="MobiDB-lite"/>
    </source>
</evidence>
<feature type="region of interest" description="Disordered" evidence="1">
    <location>
        <begin position="40"/>
        <end position="61"/>
    </location>
</feature>
<sequence length="136" mass="14500">MPVGSRWKLGNRMGPRRRSSGGAKRHLCLAKVRQCGLPSRGLPSTAEAAETSCPSGRGIDAVKGHRKAPLTRGFGLAALQTGLEEHAGRCGLVGRDLIVCRAETTPQSSSGLLRPQAGRSEARSCLRERAEGEEVW</sequence>
<comment type="caution">
    <text evidence="2">The sequence shown here is derived from an EMBL/GenBank/DDBJ whole genome shotgun (WGS) entry which is preliminary data.</text>
</comment>
<gene>
    <name evidence="2" type="ORF">NDU88_006578</name>
</gene>